<comment type="function">
    <text evidence="6">Sigma factors are initiation factors that promote the attachment of RNA polymerase to specific initiation sites and are then released. Sigma-S contributes to the protection against external stress, thus playing a role in cellular fitness and survival.</text>
</comment>
<dbReference type="InterPro" id="IPR014327">
    <property type="entry name" value="RNA_pol_sigma70_bacteroid"/>
</dbReference>
<dbReference type="PANTHER" id="PTHR43133:SF46">
    <property type="entry name" value="RNA POLYMERASE SIGMA-70 FACTOR ECF SUBFAMILY"/>
    <property type="match status" value="1"/>
</dbReference>
<feature type="domain" description="HTH luxR-type" evidence="7">
    <location>
        <begin position="122"/>
        <end position="181"/>
    </location>
</feature>
<dbReference type="InterPro" id="IPR036388">
    <property type="entry name" value="WH-like_DNA-bd_sf"/>
</dbReference>
<evidence type="ECO:0000259" key="7">
    <source>
        <dbReference type="SMART" id="SM00421"/>
    </source>
</evidence>
<reference evidence="8 9" key="1">
    <citation type="submission" date="2022-10" db="EMBL/GenBank/DDBJ databases">
        <title>Comparative genomics and taxonomic characterization of three novel marine species of genus Reichenbachiella exhibiting antioxidant and polysaccharide degradation activities.</title>
        <authorList>
            <person name="Muhammad N."/>
            <person name="Lee Y.-J."/>
            <person name="Ko J."/>
            <person name="Kim S.-G."/>
        </authorList>
    </citation>
    <scope>NUCLEOTIDE SEQUENCE [LARGE SCALE GENOMIC DNA]</scope>
    <source>
        <strain evidence="8 9">ABR2-5</strain>
    </source>
</reference>
<dbReference type="NCBIfam" id="TIGR02985">
    <property type="entry name" value="Sig70_bacteroi1"/>
    <property type="match status" value="1"/>
</dbReference>
<dbReference type="Proteomes" id="UP001300692">
    <property type="component" value="Unassembled WGS sequence"/>
</dbReference>
<comment type="caution">
    <text evidence="8">The sequence shown here is derived from an EMBL/GenBank/DDBJ whole genome shotgun (WGS) entry which is preliminary data.</text>
</comment>
<keyword evidence="3" id="KW-0805">Transcription regulation</keyword>
<dbReference type="InterPro" id="IPR013249">
    <property type="entry name" value="RNA_pol_sigma70_r4_t2"/>
</dbReference>
<dbReference type="RefSeq" id="WP_264135869.1">
    <property type="nucleotide sequence ID" value="NZ_JAOYOD010000001.1"/>
</dbReference>
<dbReference type="InterPro" id="IPR007627">
    <property type="entry name" value="RNA_pol_sigma70_r2"/>
</dbReference>
<sequence>MNADIPSQLAQGDKKAFQAIFDQHFHALCGFGYKYLRDTQVIEDLVQDVFVSLWEARTNFEHHMAIKSFLYVSLRNKCLNELKHQVVREKNQEALIYELESEQFFSARVIEEEVFGKLHLEIETLPDSCKQVMLLVLNGLKNREIAEKLSVSENTVKTQKKLGYSKLRQGMGSSFEVLMLAF</sequence>
<name>A0ABT3CNH5_9BACT</name>
<dbReference type="InterPro" id="IPR039425">
    <property type="entry name" value="RNA_pol_sigma-70-like"/>
</dbReference>
<dbReference type="Gene3D" id="1.10.10.10">
    <property type="entry name" value="Winged helix-like DNA-binding domain superfamily/Winged helix DNA-binding domain"/>
    <property type="match status" value="1"/>
</dbReference>
<evidence type="ECO:0000256" key="1">
    <source>
        <dbReference type="ARBA" id="ARBA00007788"/>
    </source>
</evidence>
<dbReference type="EMBL" id="JAOYOD010000001">
    <property type="protein sequence ID" value="MCV9385073.1"/>
    <property type="molecule type" value="Genomic_DNA"/>
</dbReference>
<comment type="similarity">
    <text evidence="1">Belongs to the sigma-70 factor family.</text>
</comment>
<keyword evidence="5" id="KW-0804">Transcription</keyword>
<evidence type="ECO:0000313" key="9">
    <source>
        <dbReference type="Proteomes" id="UP001300692"/>
    </source>
</evidence>
<evidence type="ECO:0000256" key="2">
    <source>
        <dbReference type="ARBA" id="ARBA00021245"/>
    </source>
</evidence>
<organism evidence="8 9">
    <name type="scientific">Reichenbachiella ulvae</name>
    <dbReference type="NCBI Taxonomy" id="2980104"/>
    <lineage>
        <taxon>Bacteria</taxon>
        <taxon>Pseudomonadati</taxon>
        <taxon>Bacteroidota</taxon>
        <taxon>Cytophagia</taxon>
        <taxon>Cytophagales</taxon>
        <taxon>Reichenbachiellaceae</taxon>
        <taxon>Reichenbachiella</taxon>
    </lineage>
</organism>
<dbReference type="PANTHER" id="PTHR43133">
    <property type="entry name" value="RNA POLYMERASE ECF-TYPE SIGMA FACTO"/>
    <property type="match status" value="1"/>
</dbReference>
<dbReference type="SUPFAM" id="SSF46894">
    <property type="entry name" value="C-terminal effector domain of the bipartite response regulators"/>
    <property type="match status" value="1"/>
</dbReference>
<evidence type="ECO:0000256" key="6">
    <source>
        <dbReference type="ARBA" id="ARBA00024701"/>
    </source>
</evidence>
<accession>A0ABT3CNH5</accession>
<dbReference type="NCBIfam" id="TIGR02937">
    <property type="entry name" value="sigma70-ECF"/>
    <property type="match status" value="1"/>
</dbReference>
<dbReference type="InterPro" id="IPR016032">
    <property type="entry name" value="Sig_transdc_resp-reg_C-effctor"/>
</dbReference>
<proteinExistence type="inferred from homology"/>
<dbReference type="InterPro" id="IPR013325">
    <property type="entry name" value="RNA_pol_sigma_r2"/>
</dbReference>
<keyword evidence="9" id="KW-1185">Reference proteome</keyword>
<dbReference type="Gene3D" id="1.10.1740.10">
    <property type="match status" value="1"/>
</dbReference>
<evidence type="ECO:0000256" key="5">
    <source>
        <dbReference type="ARBA" id="ARBA00023163"/>
    </source>
</evidence>
<gene>
    <name evidence="8" type="ORF">N7U62_00280</name>
</gene>
<evidence type="ECO:0000256" key="3">
    <source>
        <dbReference type="ARBA" id="ARBA00023015"/>
    </source>
</evidence>
<dbReference type="Pfam" id="PF04542">
    <property type="entry name" value="Sigma70_r2"/>
    <property type="match status" value="1"/>
</dbReference>
<evidence type="ECO:0000256" key="4">
    <source>
        <dbReference type="ARBA" id="ARBA00023082"/>
    </source>
</evidence>
<dbReference type="Pfam" id="PF08281">
    <property type="entry name" value="Sigma70_r4_2"/>
    <property type="match status" value="1"/>
</dbReference>
<protein>
    <recommendedName>
        <fullName evidence="2">RNA polymerase sigma factor SigS</fullName>
    </recommendedName>
</protein>
<keyword evidence="4" id="KW-0731">Sigma factor</keyword>
<dbReference type="SUPFAM" id="SSF88946">
    <property type="entry name" value="Sigma2 domain of RNA polymerase sigma factors"/>
    <property type="match status" value="1"/>
</dbReference>
<dbReference type="InterPro" id="IPR000792">
    <property type="entry name" value="Tscrpt_reg_LuxR_C"/>
</dbReference>
<dbReference type="SMART" id="SM00421">
    <property type="entry name" value="HTH_LUXR"/>
    <property type="match status" value="1"/>
</dbReference>
<dbReference type="InterPro" id="IPR014284">
    <property type="entry name" value="RNA_pol_sigma-70_dom"/>
</dbReference>
<evidence type="ECO:0000313" key="8">
    <source>
        <dbReference type="EMBL" id="MCV9385073.1"/>
    </source>
</evidence>
<dbReference type="PRINTS" id="PR00038">
    <property type="entry name" value="HTHLUXR"/>
</dbReference>